<keyword evidence="1" id="KW-0998">Cell outer membrane</keyword>
<dbReference type="KEGG" id="gak:X907_0504"/>
<dbReference type="InterPro" id="IPR050218">
    <property type="entry name" value="LptD"/>
</dbReference>
<reference evidence="2 3" key="1">
    <citation type="submission" date="2016-12" db="EMBL/GenBank/DDBJ databases">
        <title>The genome of dimorphic prosthecate Glycocaulis alkaliphilus 6b-8t, isolated from crude oil dictates its adaptability in petroleum environments.</title>
        <authorList>
            <person name="Wu X.-L."/>
            <person name="Geng S."/>
        </authorList>
    </citation>
    <scope>NUCLEOTIDE SEQUENCE [LARGE SCALE GENOMIC DNA]</scope>
    <source>
        <strain evidence="2 3">6B-8</strain>
    </source>
</reference>
<dbReference type="EMBL" id="CP018911">
    <property type="protein sequence ID" value="AZU03052.1"/>
    <property type="molecule type" value="Genomic_DNA"/>
</dbReference>
<dbReference type="Pfam" id="PF04453">
    <property type="entry name" value="LptD"/>
    <property type="match status" value="1"/>
</dbReference>
<dbReference type="GO" id="GO:0015920">
    <property type="term" value="P:lipopolysaccharide transport"/>
    <property type="evidence" value="ECO:0007669"/>
    <property type="project" value="InterPro"/>
</dbReference>
<dbReference type="GO" id="GO:0043165">
    <property type="term" value="P:Gram-negative-bacterium-type cell outer membrane assembly"/>
    <property type="evidence" value="ECO:0007669"/>
    <property type="project" value="UniProtKB-UniRule"/>
</dbReference>
<evidence type="ECO:0000256" key="1">
    <source>
        <dbReference type="HAMAP-Rule" id="MF_01411"/>
    </source>
</evidence>
<dbReference type="PANTHER" id="PTHR30189:SF1">
    <property type="entry name" value="LPS-ASSEMBLY PROTEIN LPTD"/>
    <property type="match status" value="1"/>
</dbReference>
<sequence length="730" mass="81834" precursor="true">MWSIEGMKLPFRTMCAAAALLTGLMFANAATAQEGERPIYLDAIEIEQNREGNVITARGEVSVQSGDRMLFADEVEYRTDEDRVIARGNVRLHDGDMPAQTAEEIELTNEWSEAMATGFAMLMDNNGRAASAYAVRRSDGGVTLHRAYYTACDLCEDSRRPPTWRFRAREVVQDPESEMIYYRDVRLEAFGVPIFYSPVFAHADPSAPRRSGFLIPTVDLSNRLGFVYQQPYYHVMSPHRDLVVTPMVMTEYNPVVRYEYRQRFWSGAIRVRGSATYEQEFDRDGGFGDSELRGHIAGSGAFNIAPGWVWRFNVQLTSDPLYMERYGLRGDADRDSDFARLNARLLPTEINVRGRTRQYFANATVMGFQSLADNIDDETLPIIAPIVEAEYRLPLPGWAGFANARASGIYLTRDVGNDYARATGEIDWSRNFTLPGGIRVSPYAGARGDAYRFTRTNASGVTLETREFTRTMANAGVDVSWPFLRPGDLGDTILAPRIQLASSTALGDDELAPGEDSLNLELDVSNLFARNRANGYDAWEEGTHLNAGLTASFQSKTRYLPDTELFVGRSFRLDGDASFGPGSGLDEEQSDWVAQLDVNFGNQFELGVRGRFDGDTTQANRIDAFSRVSIWRVRGDITYSLVDDAAVTTRVRESINLGGNFRVTDNWFLAYSAVRDLERGVTRKQDVSLIYRDECTDLRIIYDQTNYDIGNLGPSRSIMLQVTLFSIGNR</sequence>
<name>A0A3T0E6U9_9PROT</name>
<feature type="chain" id="PRO_5041749187" description="LPS-assembly protein LptD" evidence="1">
    <location>
        <begin position="33"/>
        <end position="730"/>
    </location>
</feature>
<dbReference type="InterPro" id="IPR020889">
    <property type="entry name" value="LipoPS_assembly_LptD"/>
</dbReference>
<accession>A0A3T0E6U9</accession>
<proteinExistence type="inferred from homology"/>
<dbReference type="Proteomes" id="UP000286954">
    <property type="component" value="Chromosome"/>
</dbReference>
<dbReference type="HAMAP" id="MF_01411">
    <property type="entry name" value="LPS_assembly_LptD"/>
    <property type="match status" value="1"/>
</dbReference>
<feature type="signal peptide" evidence="1">
    <location>
        <begin position="1"/>
        <end position="32"/>
    </location>
</feature>
<comment type="function">
    <text evidence="1">Involved in the assembly of lipopolysaccharide (LPS) at the surface of the outer membrane.</text>
</comment>
<organism evidence="2 3">
    <name type="scientific">Glycocaulis alkaliphilus</name>
    <dbReference type="NCBI Taxonomy" id="1434191"/>
    <lineage>
        <taxon>Bacteria</taxon>
        <taxon>Pseudomonadati</taxon>
        <taxon>Pseudomonadota</taxon>
        <taxon>Alphaproteobacteria</taxon>
        <taxon>Maricaulales</taxon>
        <taxon>Maricaulaceae</taxon>
        <taxon>Glycocaulis</taxon>
    </lineage>
</organism>
<keyword evidence="1" id="KW-0732">Signal</keyword>
<gene>
    <name evidence="1" type="primary">lptD</name>
    <name evidence="2" type="ORF">X907_0504</name>
</gene>
<dbReference type="InterPro" id="IPR007543">
    <property type="entry name" value="LptD_C"/>
</dbReference>
<dbReference type="GO" id="GO:0009279">
    <property type="term" value="C:cell outer membrane"/>
    <property type="evidence" value="ECO:0007669"/>
    <property type="project" value="UniProtKB-SubCell"/>
</dbReference>
<protein>
    <recommendedName>
        <fullName evidence="1">LPS-assembly protein LptD</fullName>
    </recommendedName>
</protein>
<comment type="caution">
    <text evidence="1">Lacks conserved residue(s) required for the propagation of feature annotation.</text>
</comment>
<keyword evidence="3" id="KW-1185">Reference proteome</keyword>
<dbReference type="PANTHER" id="PTHR30189">
    <property type="entry name" value="LPS-ASSEMBLY PROTEIN"/>
    <property type="match status" value="1"/>
</dbReference>
<comment type="subunit">
    <text evidence="1">Component of the lipopolysaccharide transport and assembly complex.</text>
</comment>
<evidence type="ECO:0000313" key="3">
    <source>
        <dbReference type="Proteomes" id="UP000286954"/>
    </source>
</evidence>
<comment type="similarity">
    <text evidence="1">Belongs to the LptD family.</text>
</comment>
<dbReference type="AlphaFoldDB" id="A0A3T0E6U9"/>
<evidence type="ECO:0000313" key="2">
    <source>
        <dbReference type="EMBL" id="AZU03052.1"/>
    </source>
</evidence>
<keyword evidence="1" id="KW-0472">Membrane</keyword>
<dbReference type="Gene3D" id="2.60.450.10">
    <property type="entry name" value="Lipopolysaccharide (LPS) transport protein A like domain"/>
    <property type="match status" value="1"/>
</dbReference>
<dbReference type="GO" id="GO:1990351">
    <property type="term" value="C:transporter complex"/>
    <property type="evidence" value="ECO:0007669"/>
    <property type="project" value="TreeGrafter"/>
</dbReference>
<comment type="subcellular location">
    <subcellularLocation>
        <location evidence="1">Cell outer membrane</location>
    </subcellularLocation>
</comment>